<reference evidence="3 4" key="1">
    <citation type="journal article" date="2018" name="Plant J.">
        <title>Genome sequences of Chlorella sorokiniana UTEX 1602 and Micractinium conductrix SAG 241.80: implications to maltose excretion by a green alga.</title>
        <authorList>
            <person name="Arriola M.B."/>
            <person name="Velmurugan N."/>
            <person name="Zhang Y."/>
            <person name="Plunkett M.H."/>
            <person name="Hondzo H."/>
            <person name="Barney B.M."/>
        </authorList>
    </citation>
    <scope>NUCLEOTIDE SEQUENCE [LARGE SCALE GENOMIC DNA]</scope>
    <source>
        <strain evidence="3 4">SAG 241.80</strain>
    </source>
</reference>
<dbReference type="AlphaFoldDB" id="A0A2P6VNC1"/>
<dbReference type="EMBL" id="LHPF02000002">
    <property type="protein sequence ID" value="PSC75555.1"/>
    <property type="molecule type" value="Genomic_DNA"/>
</dbReference>
<dbReference type="PANTHER" id="PTHR10625:SF19">
    <property type="entry name" value="HISTONE DEACETYLASE 12"/>
    <property type="match status" value="1"/>
</dbReference>
<dbReference type="OrthoDB" id="437693at2759"/>
<dbReference type="Gene3D" id="3.40.800.20">
    <property type="entry name" value="Histone deacetylase domain"/>
    <property type="match status" value="1"/>
</dbReference>
<evidence type="ECO:0000313" key="4">
    <source>
        <dbReference type="Proteomes" id="UP000239649"/>
    </source>
</evidence>
<dbReference type="SUPFAM" id="SSF52768">
    <property type="entry name" value="Arginase/deacetylase"/>
    <property type="match status" value="1"/>
</dbReference>
<dbReference type="STRING" id="554055.A0A2P6VNC1"/>
<name>A0A2P6VNC1_9CHLO</name>
<dbReference type="GO" id="GO:0004407">
    <property type="term" value="F:histone deacetylase activity"/>
    <property type="evidence" value="ECO:0007669"/>
    <property type="project" value="InterPro"/>
</dbReference>
<dbReference type="InterPro" id="IPR023801">
    <property type="entry name" value="His_deacetylse_dom"/>
</dbReference>
<accession>A0A2P6VNC1</accession>
<protein>
    <submittedName>
        <fullName evidence="3">Histone deacetylase</fullName>
    </submittedName>
</protein>
<dbReference type="InterPro" id="IPR023696">
    <property type="entry name" value="Ureohydrolase_dom_sf"/>
</dbReference>
<evidence type="ECO:0000313" key="3">
    <source>
        <dbReference type="EMBL" id="PSC75555.1"/>
    </source>
</evidence>
<evidence type="ECO:0000259" key="2">
    <source>
        <dbReference type="Pfam" id="PF00850"/>
    </source>
</evidence>
<sequence length="215" mass="22824">MPKDALLYERLQAVGLAGRTFTVPEGLPDRDTLCLAHDPTYVDAFLDGSIGAAEMRRIGLPWSQPLVRRTLAGVGSAVLAARLALQFGLACMTNGGRTTLTPRTALRDAGVEQVLFVDLDVHQGDGTDAIFSGDPSVFTLSLHCAAQPFPHHPVAGDWDVALPAGTTDEQYMQALREVLPPLLARLRPGLVCYNAGVDVHADDALGLMALTDAVA</sequence>
<feature type="domain" description="Histone deacetylase" evidence="2">
    <location>
        <begin position="104"/>
        <end position="212"/>
    </location>
</feature>
<dbReference type="InterPro" id="IPR037138">
    <property type="entry name" value="His_deacetylse_dom_sf"/>
</dbReference>
<evidence type="ECO:0000256" key="1">
    <source>
        <dbReference type="ARBA" id="ARBA00022801"/>
    </source>
</evidence>
<keyword evidence="4" id="KW-1185">Reference proteome</keyword>
<dbReference type="PANTHER" id="PTHR10625">
    <property type="entry name" value="HISTONE DEACETYLASE HDAC1-RELATED"/>
    <property type="match status" value="1"/>
</dbReference>
<dbReference type="InterPro" id="IPR044150">
    <property type="entry name" value="HDAC_classIV"/>
</dbReference>
<gene>
    <name evidence="3" type="ORF">C2E20_1443</name>
</gene>
<dbReference type="CDD" id="cd09993">
    <property type="entry name" value="HDAC_classIV"/>
    <property type="match status" value="1"/>
</dbReference>
<dbReference type="GO" id="GO:0016787">
    <property type="term" value="F:hydrolase activity"/>
    <property type="evidence" value="ECO:0007669"/>
    <property type="project" value="UniProtKB-KW"/>
</dbReference>
<dbReference type="GO" id="GO:0040029">
    <property type="term" value="P:epigenetic regulation of gene expression"/>
    <property type="evidence" value="ECO:0007669"/>
    <property type="project" value="TreeGrafter"/>
</dbReference>
<comment type="caution">
    <text evidence="3">The sequence shown here is derived from an EMBL/GenBank/DDBJ whole genome shotgun (WGS) entry which is preliminary data.</text>
</comment>
<organism evidence="3 4">
    <name type="scientific">Micractinium conductrix</name>
    <dbReference type="NCBI Taxonomy" id="554055"/>
    <lineage>
        <taxon>Eukaryota</taxon>
        <taxon>Viridiplantae</taxon>
        <taxon>Chlorophyta</taxon>
        <taxon>core chlorophytes</taxon>
        <taxon>Trebouxiophyceae</taxon>
        <taxon>Chlorellales</taxon>
        <taxon>Chlorellaceae</taxon>
        <taxon>Chlorella clade</taxon>
        <taxon>Micractinium</taxon>
    </lineage>
</organism>
<dbReference type="Proteomes" id="UP000239649">
    <property type="component" value="Unassembled WGS sequence"/>
</dbReference>
<dbReference type="Pfam" id="PF00850">
    <property type="entry name" value="Hist_deacetyl"/>
    <property type="match status" value="1"/>
</dbReference>
<keyword evidence="1" id="KW-0378">Hydrolase</keyword>
<proteinExistence type="predicted"/>